<dbReference type="RefSeq" id="WP_110095230.1">
    <property type="nucleotide sequence ID" value="NZ_NKUE01000010.1"/>
</dbReference>
<name>A0A2S3W1I2_9PROT</name>
<organism evidence="1 2">
    <name type="scientific">Novacetimonas maltaceti</name>
    <dbReference type="NCBI Taxonomy" id="1203393"/>
    <lineage>
        <taxon>Bacteria</taxon>
        <taxon>Pseudomonadati</taxon>
        <taxon>Pseudomonadota</taxon>
        <taxon>Alphaproteobacteria</taxon>
        <taxon>Acetobacterales</taxon>
        <taxon>Acetobacteraceae</taxon>
        <taxon>Novacetimonas</taxon>
    </lineage>
</organism>
<sequence length="578" mass="66856">MEPVRLVIWDLDETFWNGTLSEGGIQPVARNMALLKTLSERGIVNSICSKNNFADAERELKKMGVWEYFIFPQIAFAPKGPMIREIVEATNLRPETMMFIDDNPMNLNEALFFYEGMQVADPSIIETIPEDDRFQGKPDTGMERLARYKVLEEKHKDRTGMQGDNIDFLRQSDIRISFHYDIEKEFDRIHELVNRTNQLNFTKNRWPENREAAWDVFQKEFSERFPATSGYIKVSDKYGNYGICGFFLIGERRATHFLFSCRIMSMGVEQFCWNHLMRPHVHVVGDVISSLDGDVNWITIVDDVDDDSNNFIHDYAKNLKVCLRGACDFTSMEHYFRARYNVLGEFPLAYKSWAFSPWVRTIAATDALQTPQGRELLSRTSIFPDNYLDSAVISGDADIYVLSFSVEYAAHLYRSRSTGVTVSLCNDFLAGRDFSETSYETLVRNFGRDPGFSESEWEFMQQEFEFFAHHDIGMFMADVCKLFEKLKGKKVIILVLNERVGSDDWIKSVYGNINRIVVPLSKIYGFDLVDYGKYVQSVEDLASLDDHGVHFSREVYLKMATEIMNICDRYAIENEKAD</sequence>
<dbReference type="AlphaFoldDB" id="A0A2S3W1I2"/>
<protein>
    <submittedName>
        <fullName evidence="1">Uncharacterized protein</fullName>
    </submittedName>
</protein>
<dbReference type="EMBL" id="POTC01000018">
    <property type="protein sequence ID" value="POF62697.1"/>
    <property type="molecule type" value="Genomic_DNA"/>
</dbReference>
<dbReference type="NCBIfam" id="TIGR01681">
    <property type="entry name" value="HAD-SF-IIIC"/>
    <property type="match status" value="1"/>
</dbReference>
<gene>
    <name evidence="1" type="ORF">KMAL_16340</name>
</gene>
<evidence type="ECO:0000313" key="1">
    <source>
        <dbReference type="EMBL" id="POF62697.1"/>
    </source>
</evidence>
<dbReference type="InterPro" id="IPR010033">
    <property type="entry name" value="HAD_SF_ppase_IIIC"/>
</dbReference>
<reference evidence="1 2" key="1">
    <citation type="submission" date="2018-01" db="EMBL/GenBank/DDBJ databases">
        <title>Draft Genome Sequence of Komagataeibacter maltaceti LMG 1529, a Vinegar Producing Acetic Acid Bacterium Isolated from Malt Vinegar Brewery Acetifiers.</title>
        <authorList>
            <person name="Zhang Q."/>
            <person name="Hollensteiner J."/>
            <person name="Poehlein A."/>
            <person name="Daniel R."/>
        </authorList>
    </citation>
    <scope>NUCLEOTIDE SEQUENCE [LARGE SCALE GENOMIC DNA]</scope>
    <source>
        <strain evidence="1 2">LMG 1529</strain>
    </source>
</reference>
<dbReference type="InterPro" id="IPR036412">
    <property type="entry name" value="HAD-like_sf"/>
</dbReference>
<comment type="caution">
    <text evidence="1">The sequence shown here is derived from an EMBL/GenBank/DDBJ whole genome shotgun (WGS) entry which is preliminary data.</text>
</comment>
<accession>A0A2S3W1I2</accession>
<keyword evidence="2" id="KW-1185">Reference proteome</keyword>
<dbReference type="Gene3D" id="3.40.50.1000">
    <property type="entry name" value="HAD superfamily/HAD-like"/>
    <property type="match status" value="1"/>
</dbReference>
<proteinExistence type="predicted"/>
<dbReference type="SUPFAM" id="SSF56784">
    <property type="entry name" value="HAD-like"/>
    <property type="match status" value="1"/>
</dbReference>
<dbReference type="OrthoDB" id="323926at2"/>
<dbReference type="InterPro" id="IPR023214">
    <property type="entry name" value="HAD_sf"/>
</dbReference>
<dbReference type="Proteomes" id="UP000237344">
    <property type="component" value="Unassembled WGS sequence"/>
</dbReference>
<evidence type="ECO:0000313" key="2">
    <source>
        <dbReference type="Proteomes" id="UP000237344"/>
    </source>
</evidence>